<dbReference type="SMART" id="SM00573">
    <property type="entry name" value="HSA"/>
    <property type="match status" value="1"/>
</dbReference>
<dbReference type="InterPro" id="IPR001487">
    <property type="entry name" value="Bromodomain"/>
</dbReference>
<dbReference type="GO" id="GO:0005634">
    <property type="term" value="C:nucleus"/>
    <property type="evidence" value="ECO:0007669"/>
    <property type="project" value="UniProtKB-SubCell"/>
</dbReference>
<dbReference type="PROSITE" id="PS51194">
    <property type="entry name" value="HELICASE_CTER"/>
    <property type="match status" value="1"/>
</dbReference>
<dbReference type="InterPro" id="IPR049730">
    <property type="entry name" value="SNF2/RAD54-like_C"/>
</dbReference>
<dbReference type="Pfam" id="PF07533">
    <property type="entry name" value="BRK"/>
    <property type="match status" value="1"/>
</dbReference>
<evidence type="ECO:0000259" key="26">
    <source>
        <dbReference type="PROSITE" id="PS51666"/>
    </source>
</evidence>
<dbReference type="SMART" id="SM00490">
    <property type="entry name" value="HELICc"/>
    <property type="match status" value="1"/>
</dbReference>
<evidence type="ECO:0000256" key="20">
    <source>
        <dbReference type="SAM" id="MobiDB-lite"/>
    </source>
</evidence>
<dbReference type="InterPro" id="IPR036427">
    <property type="entry name" value="Bromodomain-like_sf"/>
</dbReference>
<feature type="compositionally biased region" description="Acidic residues" evidence="20">
    <location>
        <begin position="1108"/>
        <end position="1118"/>
    </location>
</feature>
<evidence type="ECO:0000256" key="11">
    <source>
        <dbReference type="ARBA" id="ARBA00022989"/>
    </source>
</evidence>
<feature type="compositionally biased region" description="Basic and acidic residues" evidence="20">
    <location>
        <begin position="409"/>
        <end position="418"/>
    </location>
</feature>
<gene>
    <name evidence="27" type="ORF">MSPICULIGERA_LOCUS17902</name>
</gene>
<dbReference type="InterPro" id="IPR000330">
    <property type="entry name" value="SNF2_N"/>
</dbReference>
<dbReference type="FunFam" id="1.20.5.170:FF:000008">
    <property type="entry name" value="probable global transcription activator SNF2L2 isoform X1"/>
    <property type="match status" value="1"/>
</dbReference>
<dbReference type="EMBL" id="CATQJA010002657">
    <property type="protein sequence ID" value="CAJ0579694.1"/>
    <property type="molecule type" value="Genomic_DNA"/>
</dbReference>
<dbReference type="Pfam" id="PF14619">
    <property type="entry name" value="SnAC"/>
    <property type="match status" value="1"/>
</dbReference>
<name>A0AA36G511_9BILA</name>
<dbReference type="PROSITE" id="PS51666">
    <property type="entry name" value="QLQ"/>
    <property type="match status" value="1"/>
</dbReference>
<keyword evidence="12" id="KW-0805">Transcription regulation</keyword>
<dbReference type="Pfam" id="PF08880">
    <property type="entry name" value="QLQ"/>
    <property type="match status" value="1"/>
</dbReference>
<dbReference type="PRINTS" id="PR00176">
    <property type="entry name" value="NANEUSMPORT"/>
</dbReference>
<evidence type="ECO:0000256" key="19">
    <source>
        <dbReference type="PROSITE-ProRule" id="PRU00035"/>
    </source>
</evidence>
<dbReference type="FunFam" id="3.40.50.10810:FF:000008">
    <property type="entry name" value="Chromatin structure-remodeling complex subunit snf21"/>
    <property type="match status" value="1"/>
</dbReference>
<feature type="region of interest" description="Disordered" evidence="20">
    <location>
        <begin position="1357"/>
        <end position="1379"/>
    </location>
</feature>
<dbReference type="GO" id="GO:0006355">
    <property type="term" value="P:regulation of DNA-templated transcription"/>
    <property type="evidence" value="ECO:0007669"/>
    <property type="project" value="InterPro"/>
</dbReference>
<keyword evidence="4 21" id="KW-0812">Transmembrane</keyword>
<dbReference type="Gene3D" id="3.40.50.10810">
    <property type="entry name" value="Tandem AAA-ATPase domain"/>
    <property type="match status" value="1"/>
</dbReference>
<feature type="binding site" evidence="18">
    <location>
        <position position="1779"/>
    </location>
    <ligand>
        <name>Na(+)</name>
        <dbReference type="ChEBI" id="CHEBI:29101"/>
        <label>1</label>
    </ligand>
</feature>
<keyword evidence="11 21" id="KW-1133">Transmembrane helix</keyword>
<feature type="region of interest" description="Disordered" evidence="20">
    <location>
        <begin position="1259"/>
        <end position="1285"/>
    </location>
</feature>
<feature type="domain" description="Helicase ATP-binding" evidence="23">
    <location>
        <begin position="515"/>
        <end position="680"/>
    </location>
</feature>
<dbReference type="InterPro" id="IPR037272">
    <property type="entry name" value="SNS_sf"/>
</dbReference>
<evidence type="ECO:0000256" key="2">
    <source>
        <dbReference type="ARBA" id="ARBA00004141"/>
    </source>
</evidence>
<keyword evidence="8" id="KW-0067">ATP-binding</keyword>
<evidence type="ECO:0000256" key="17">
    <source>
        <dbReference type="ARBA" id="ARBA00023242"/>
    </source>
</evidence>
<feature type="non-terminal residue" evidence="27">
    <location>
        <position position="1982"/>
    </location>
</feature>
<keyword evidence="7" id="KW-0347">Helicase</keyword>
<feature type="domain" description="Bromo" evidence="22">
    <location>
        <begin position="1169"/>
        <end position="1239"/>
    </location>
</feature>
<keyword evidence="5" id="KW-0547">Nucleotide-binding</keyword>
<dbReference type="CDD" id="cd18793">
    <property type="entry name" value="SF2_C_SNF"/>
    <property type="match status" value="1"/>
</dbReference>
<evidence type="ECO:0000256" key="3">
    <source>
        <dbReference type="ARBA" id="ARBA00022448"/>
    </source>
</evidence>
<organism evidence="27 28">
    <name type="scientific">Mesorhabditis spiculigera</name>
    <dbReference type="NCBI Taxonomy" id="96644"/>
    <lineage>
        <taxon>Eukaryota</taxon>
        <taxon>Metazoa</taxon>
        <taxon>Ecdysozoa</taxon>
        <taxon>Nematoda</taxon>
        <taxon>Chromadorea</taxon>
        <taxon>Rhabditida</taxon>
        <taxon>Rhabditina</taxon>
        <taxon>Rhabditomorpha</taxon>
        <taxon>Rhabditoidea</taxon>
        <taxon>Rhabditidae</taxon>
        <taxon>Mesorhabditinae</taxon>
        <taxon>Mesorhabditis</taxon>
    </lineage>
</organism>
<dbReference type="FunFam" id="3.40.50.300:FF:003020">
    <property type="entry name" value="SNF2-related domain-containing protein"/>
    <property type="match status" value="1"/>
</dbReference>
<feature type="domain" description="QLQ" evidence="26">
    <location>
        <begin position="57"/>
        <end position="92"/>
    </location>
</feature>
<dbReference type="PROSITE" id="PS51192">
    <property type="entry name" value="HELICASE_ATP_BIND_1"/>
    <property type="match status" value="1"/>
</dbReference>
<dbReference type="InterPro" id="IPR029295">
    <property type="entry name" value="SnAC"/>
</dbReference>
<keyword evidence="3" id="KW-0813">Transport</keyword>
<dbReference type="GO" id="GO:0048513">
    <property type="term" value="P:animal organ development"/>
    <property type="evidence" value="ECO:0007669"/>
    <property type="project" value="UniProtKB-ARBA"/>
</dbReference>
<dbReference type="PROSITE" id="PS50014">
    <property type="entry name" value="BROMODOMAIN_2"/>
    <property type="match status" value="1"/>
</dbReference>
<evidence type="ECO:0000259" key="22">
    <source>
        <dbReference type="PROSITE" id="PS50014"/>
    </source>
</evidence>
<dbReference type="InterPro" id="IPR001650">
    <property type="entry name" value="Helicase_C-like"/>
</dbReference>
<evidence type="ECO:0000256" key="10">
    <source>
        <dbReference type="ARBA" id="ARBA00022853"/>
    </source>
</evidence>
<dbReference type="SUPFAM" id="SSF52540">
    <property type="entry name" value="P-loop containing nucleoside triphosphate hydrolases"/>
    <property type="match status" value="2"/>
</dbReference>
<dbReference type="PROSITE" id="PS00633">
    <property type="entry name" value="BROMODOMAIN_1"/>
    <property type="match status" value="1"/>
</dbReference>
<feature type="region of interest" description="Disordered" evidence="20">
    <location>
        <begin position="353"/>
        <end position="372"/>
    </location>
</feature>
<evidence type="ECO:0000313" key="28">
    <source>
        <dbReference type="Proteomes" id="UP001177023"/>
    </source>
</evidence>
<protein>
    <submittedName>
        <fullName evidence="27">Uncharacterized protein</fullName>
    </submittedName>
</protein>
<dbReference type="SMART" id="SM00487">
    <property type="entry name" value="DEXDc"/>
    <property type="match status" value="1"/>
</dbReference>
<evidence type="ECO:0000256" key="16">
    <source>
        <dbReference type="ARBA" id="ARBA00023163"/>
    </source>
</evidence>
<dbReference type="PANTHER" id="PTHR10799">
    <property type="entry name" value="SNF2/RAD54 HELICASE FAMILY"/>
    <property type="match status" value="1"/>
</dbReference>
<dbReference type="Pfam" id="PF07529">
    <property type="entry name" value="HSA"/>
    <property type="match status" value="1"/>
</dbReference>
<dbReference type="SMART" id="SM00951">
    <property type="entry name" value="QLQ"/>
    <property type="match status" value="1"/>
</dbReference>
<dbReference type="InterPro" id="IPR018359">
    <property type="entry name" value="Bromodomain_CS"/>
</dbReference>
<evidence type="ECO:0000259" key="24">
    <source>
        <dbReference type="PROSITE" id="PS51194"/>
    </source>
</evidence>
<feature type="region of interest" description="Disordered" evidence="20">
    <location>
        <begin position="409"/>
        <end position="445"/>
    </location>
</feature>
<evidence type="ECO:0000256" key="7">
    <source>
        <dbReference type="ARBA" id="ARBA00022806"/>
    </source>
</evidence>
<dbReference type="GO" id="GO:0016787">
    <property type="term" value="F:hydrolase activity"/>
    <property type="evidence" value="ECO:0007669"/>
    <property type="project" value="UniProtKB-KW"/>
</dbReference>
<feature type="domain" description="HSA" evidence="25">
    <location>
        <begin position="244"/>
        <end position="316"/>
    </location>
</feature>
<dbReference type="SMART" id="SM00592">
    <property type="entry name" value="BRK"/>
    <property type="match status" value="1"/>
</dbReference>
<keyword evidence="14 21" id="KW-0472">Membrane</keyword>
<keyword evidence="6" id="KW-0378">Hydrolase</keyword>
<evidence type="ECO:0000256" key="12">
    <source>
        <dbReference type="ARBA" id="ARBA00023015"/>
    </source>
</evidence>
<dbReference type="Pfam" id="PF00176">
    <property type="entry name" value="SNF2-rel_dom"/>
    <property type="match status" value="1"/>
</dbReference>
<dbReference type="Pfam" id="PF00439">
    <property type="entry name" value="Bromodomain"/>
    <property type="match status" value="1"/>
</dbReference>
<dbReference type="GO" id="GO:0042393">
    <property type="term" value="F:histone binding"/>
    <property type="evidence" value="ECO:0007669"/>
    <property type="project" value="InterPro"/>
</dbReference>
<dbReference type="GO" id="GO:0016020">
    <property type="term" value="C:membrane"/>
    <property type="evidence" value="ECO:0007669"/>
    <property type="project" value="UniProtKB-SubCell"/>
</dbReference>
<evidence type="ECO:0000256" key="15">
    <source>
        <dbReference type="ARBA" id="ARBA00023159"/>
    </source>
</evidence>
<keyword evidence="28" id="KW-1185">Reference proteome</keyword>
<dbReference type="Gene3D" id="1.20.920.10">
    <property type="entry name" value="Bromodomain-like"/>
    <property type="match status" value="1"/>
</dbReference>
<feature type="region of interest" description="Disordered" evidence="20">
    <location>
        <begin position="1"/>
        <end position="59"/>
    </location>
</feature>
<dbReference type="GO" id="GO:0006325">
    <property type="term" value="P:chromatin organization"/>
    <property type="evidence" value="ECO:0007669"/>
    <property type="project" value="UniProtKB-KW"/>
</dbReference>
<dbReference type="Pfam" id="PF00271">
    <property type="entry name" value="Helicase_C"/>
    <property type="match status" value="1"/>
</dbReference>
<evidence type="ECO:0000256" key="14">
    <source>
        <dbReference type="ARBA" id="ARBA00023136"/>
    </source>
</evidence>
<keyword evidence="17" id="KW-0539">Nucleus</keyword>
<feature type="transmembrane region" description="Helical" evidence="21">
    <location>
        <begin position="1922"/>
        <end position="1945"/>
    </location>
</feature>
<dbReference type="Gene3D" id="3.40.50.300">
    <property type="entry name" value="P-loop containing nucleotide triphosphate hydrolases"/>
    <property type="match status" value="1"/>
</dbReference>
<keyword evidence="10" id="KW-0156">Chromatin regulator</keyword>
<evidence type="ECO:0000256" key="9">
    <source>
        <dbReference type="ARBA" id="ARBA00022847"/>
    </source>
</evidence>
<dbReference type="InterPro" id="IPR014012">
    <property type="entry name" value="HSA_dom"/>
</dbReference>
<keyword evidence="9" id="KW-0769">Symport</keyword>
<dbReference type="SUPFAM" id="SSF160481">
    <property type="entry name" value="BRK domain-like"/>
    <property type="match status" value="1"/>
</dbReference>
<dbReference type="Pfam" id="PF00209">
    <property type="entry name" value="SNF"/>
    <property type="match status" value="1"/>
</dbReference>
<keyword evidence="18" id="KW-0479">Metal-binding</keyword>
<dbReference type="InterPro" id="IPR027417">
    <property type="entry name" value="P-loop_NTPase"/>
</dbReference>
<evidence type="ECO:0000259" key="25">
    <source>
        <dbReference type="PROSITE" id="PS51204"/>
    </source>
</evidence>
<dbReference type="Gene3D" id="3.40.5.120">
    <property type="match status" value="1"/>
</dbReference>
<evidence type="ECO:0000256" key="13">
    <source>
        <dbReference type="ARBA" id="ARBA00023117"/>
    </source>
</evidence>
<feature type="region of interest" description="Disordered" evidence="20">
    <location>
        <begin position="1108"/>
        <end position="1148"/>
    </location>
</feature>
<feature type="compositionally biased region" description="Basic and acidic residues" evidence="20">
    <location>
        <begin position="1259"/>
        <end position="1284"/>
    </location>
</feature>
<keyword evidence="18" id="KW-0915">Sodium</keyword>
<evidence type="ECO:0000256" key="5">
    <source>
        <dbReference type="ARBA" id="ARBA00022741"/>
    </source>
</evidence>
<evidence type="ECO:0000256" key="6">
    <source>
        <dbReference type="ARBA" id="ARBA00022801"/>
    </source>
</evidence>
<evidence type="ECO:0000256" key="1">
    <source>
        <dbReference type="ARBA" id="ARBA00004123"/>
    </source>
</evidence>
<dbReference type="SUPFAM" id="SSF47370">
    <property type="entry name" value="Bromodomain"/>
    <property type="match status" value="1"/>
</dbReference>
<dbReference type="GO" id="GO:0015293">
    <property type="term" value="F:symporter activity"/>
    <property type="evidence" value="ECO:0007669"/>
    <property type="project" value="UniProtKB-KW"/>
</dbReference>
<dbReference type="SMART" id="SM00297">
    <property type="entry name" value="BROMO"/>
    <property type="match status" value="1"/>
</dbReference>
<evidence type="ECO:0000259" key="23">
    <source>
        <dbReference type="PROSITE" id="PS51192"/>
    </source>
</evidence>
<dbReference type="Proteomes" id="UP001177023">
    <property type="component" value="Unassembled WGS sequence"/>
</dbReference>
<feature type="transmembrane region" description="Helical" evidence="21">
    <location>
        <begin position="1814"/>
        <end position="1833"/>
    </location>
</feature>
<feature type="transmembrane region" description="Helical" evidence="21">
    <location>
        <begin position="1444"/>
        <end position="1467"/>
    </location>
</feature>
<keyword evidence="16" id="KW-0804">Transcription</keyword>
<feature type="transmembrane region" description="Helical" evidence="21">
    <location>
        <begin position="1886"/>
        <end position="1910"/>
    </location>
</feature>
<feature type="transmembrane region" description="Helical" evidence="21">
    <location>
        <begin position="1598"/>
        <end position="1617"/>
    </location>
</feature>
<dbReference type="Gene3D" id="1.20.5.170">
    <property type="match status" value="1"/>
</dbReference>
<feature type="transmembrane region" description="Helical" evidence="21">
    <location>
        <begin position="1674"/>
        <end position="1696"/>
    </location>
</feature>
<keyword evidence="13 19" id="KW-0103">Bromodomain</keyword>
<dbReference type="SUPFAM" id="SSF161070">
    <property type="entry name" value="SNF-like"/>
    <property type="match status" value="1"/>
</dbReference>
<dbReference type="PRINTS" id="PR00503">
    <property type="entry name" value="BROMODOMAIN"/>
</dbReference>
<feature type="transmembrane region" description="Helical" evidence="21">
    <location>
        <begin position="1839"/>
        <end position="1865"/>
    </location>
</feature>
<dbReference type="SMART" id="SM01314">
    <property type="entry name" value="SnAC"/>
    <property type="match status" value="1"/>
</dbReference>
<comment type="caution">
    <text evidence="27">The sequence shown here is derived from an EMBL/GenBank/DDBJ whole genome shotgun (WGS) entry which is preliminary data.</text>
</comment>
<dbReference type="InterPro" id="IPR014001">
    <property type="entry name" value="Helicase_ATP-bd"/>
</dbReference>
<dbReference type="InterPro" id="IPR037259">
    <property type="entry name" value="BRK_sf"/>
</dbReference>
<feature type="compositionally biased region" description="Acidic residues" evidence="20">
    <location>
        <begin position="419"/>
        <end position="430"/>
    </location>
</feature>
<proteinExistence type="predicted"/>
<dbReference type="PROSITE" id="PS50267">
    <property type="entry name" value="NA_NEUROTRAN_SYMP_3"/>
    <property type="match status" value="1"/>
</dbReference>
<reference evidence="27" key="1">
    <citation type="submission" date="2023-06" db="EMBL/GenBank/DDBJ databases">
        <authorList>
            <person name="Delattre M."/>
        </authorList>
    </citation>
    <scope>NUCLEOTIDE SEQUENCE</scope>
    <source>
        <strain evidence="27">AF72</strain>
    </source>
</reference>
<dbReference type="InterPro" id="IPR000175">
    <property type="entry name" value="Na/ntran_symport"/>
</dbReference>
<sequence length="1982" mass="227106">MASIGQPPPPSEGASRLSPNEVAIARVDNPIGKAEEPGNAAVSAAQTTEEASSDAPSLVPDQIEQLRAQVKIYRLLAKNEPLPAELLSQATTSKSKPTTLLPDPFAYPMEGENGTRLPYDLMWVLQVHVKRTTNRATTLPVSCGIDPNAMYKEREERIHNRMQLRIQELSNLPDDLPAELKLKCDIELRSLRLASLQAQVRGEAIGSYKRESLLETSVNPFAYRRIKRQTHREARVTEKLEKQQKVEAERKRRQKHTVFLNEILQHGREFKEFHRNNLLKRKTARRAVENYILNSEREKKKDEIKNEKLRMQKLMQEDEEGYRQLLDEKKDKRLVLLLQQTDEYVGSLTSLVRQHQNAEKRKKKEQTRIDQNKGEMHVHIRHLETGNLLPPEECPSADDVDTWLETHPGHEIVPRDGASEESDNDEEEEVKEEKKETVDDEMEGLTEEEKARKILEKARNEEDEYDPKTKKQMADYYATAHRTKEIINHQHSTMGGGDDTLKLKPYQIKGLEWLVSLYNNNLNGILADEMGLGKTIQTVALITYLMEIKNNNGPFLVIVPLSTISNWQLEFEKWAPHVKCIIYKGDKDARRRLDGQVKKAAFNVLLTTYDYVLREKASLGKIRWKYMIIDEGHRMKNHNNKLTLILNGFFHAQHRVLLTGTPLQNKLPELWALLNFLLPSIFSSCVTFEQWFNAPFATSGEKVELNQEETMLIIRRLHKVLRPFLLRRLKKEVESQLPDKTEYVIKCDMSALQKVLYQHMQKGLLIDTKQQQGGRALMNTVVHLRKLCNHPFLFQTVEDSCKNFWKVQEVSNQDLVRVGGKFELLDRILPKLKATGHRCLIFCQMTSLMTILEDFFNYRGWKYLRLDGSTKPDERGDLLKQYNAEGSEYFLFMLSTRAGGLGLNLQTADTVIIFDSDWNPHQDMQAQDRAHRIGQKKEVRVLRLITACSVEEKILAAARYKLNVDEKVIQAGKFNQRSTGAERREFLEQIISQEQEDDDEDEIPDDEMINQLICRSEEEFQLFQNLDIDRRREEANQLHRKPRLLEMNEIPEDILKAAEHFDEMERIEREGIQPVQIDDVGRGRRKRQVDYSIDSMSDRDWLRQYDDAIDDDDDEEQMETPKKSRGKRKRDEDFEEEPGTSKKKKKPSAEIINALNTAYTATTEFVTSDGKELAEPFIELPSRRDLPDYYAVIERPMDFVRIRKKIDTGRYSSIEEMADDVFLLCENARRYNIDGCEIYNDSIILENLWKKLTNTVPKSERSKVTKDAEDSNSRENSRADDENTRLSAGAAPTVVSSLGFICCYRGGMAKARDGSVPAASSTAGDSASIEDYPKQRRILEIQKELALRMASREQREKYRVDDDVSSNNAAQTEEGEMTTRPPRFAREDVDGVSVGTETHVKFTKNVLHFDAMRDLNFTMLFWSCCFSAQRLLELPVAANEFGGYWFLIPFLLCYIFVAAPMVVLEMALGQFTSRDPVVVFARLAPFFKVVSYLMFAVRLLRMAVCRVDPSPMLHLLHELLSVIIGGQIIPTCEGRGIYCAAALECKTGEIAVVPGKCINLTSMPSDLYASSEGRLYTNYAPVPRLDHVIRLREDLGEYGLHCCFVLLAILLVSLRLAHLRQQTAVVISFVLLLAFMAVLIGIVVVGQASTRGGGLPANFRLNNNVLLLLDPSTWSWALFYSLEILGVCDGTMTIFAAQMPFHYRGASVAYSMLSITLGLVLLSFGIVVPTLNMAYTGVPLRIWDGLWSRQPFFFAFLRSVQYSGLFRVMAVVLAVILTLIQIPYVAMALRLVTLHHILRNLSGFSEGSPWTMKYCNQVILSFIVLGLVRATAFSNIATFWVNFVVAWIVPVIAIMECVAVSWVYGSERFRINLKTMYGKYREFWTTRYLIWLWAYITPNFVCIIWLSLTIYSLTNRFALGTLALYTMAAGLGSIFFYLSLASYAFGAQGRFRHYFLPDSRWGPYSLINQAKVQRDERAAHIC</sequence>
<dbReference type="InterPro" id="IPR038718">
    <property type="entry name" value="SNF2-like_sf"/>
</dbReference>
<feature type="transmembrane region" description="Helical" evidence="21">
    <location>
        <begin position="1768"/>
        <end position="1793"/>
    </location>
</feature>
<feature type="compositionally biased region" description="Pro residues" evidence="20">
    <location>
        <begin position="1"/>
        <end position="11"/>
    </location>
</feature>
<dbReference type="CDD" id="cd17996">
    <property type="entry name" value="DEXHc_SMARCA2_SMARCA4"/>
    <property type="match status" value="1"/>
</dbReference>
<feature type="domain" description="Helicase C-terminal" evidence="24">
    <location>
        <begin position="824"/>
        <end position="980"/>
    </location>
</feature>
<dbReference type="InterPro" id="IPR006576">
    <property type="entry name" value="BRK_domain"/>
</dbReference>
<dbReference type="GO" id="GO:0048731">
    <property type="term" value="P:system development"/>
    <property type="evidence" value="ECO:0007669"/>
    <property type="project" value="UniProtKB-ARBA"/>
</dbReference>
<keyword evidence="15" id="KW-0010">Activator</keyword>
<evidence type="ECO:0000256" key="21">
    <source>
        <dbReference type="SAM" id="Phobius"/>
    </source>
</evidence>
<dbReference type="GO" id="GO:0005524">
    <property type="term" value="F:ATP binding"/>
    <property type="evidence" value="ECO:0007669"/>
    <property type="project" value="UniProtKB-KW"/>
</dbReference>
<evidence type="ECO:0000256" key="8">
    <source>
        <dbReference type="ARBA" id="ARBA00022840"/>
    </source>
</evidence>
<feature type="transmembrane region" description="Helical" evidence="21">
    <location>
        <begin position="1479"/>
        <end position="1500"/>
    </location>
</feature>
<feature type="transmembrane region" description="Helical" evidence="21">
    <location>
        <begin position="1708"/>
        <end position="1731"/>
    </location>
</feature>
<feature type="transmembrane region" description="Helical" evidence="21">
    <location>
        <begin position="1624"/>
        <end position="1646"/>
    </location>
</feature>
<accession>A0AA36G511</accession>
<evidence type="ECO:0000313" key="27">
    <source>
        <dbReference type="EMBL" id="CAJ0579694.1"/>
    </source>
</evidence>
<dbReference type="InterPro" id="IPR014978">
    <property type="entry name" value="Gln-Leu-Gln_QLQ"/>
</dbReference>
<evidence type="ECO:0000256" key="18">
    <source>
        <dbReference type="PIRSR" id="PIRSR600175-1"/>
    </source>
</evidence>
<comment type="subcellular location">
    <subcellularLocation>
        <location evidence="2">Membrane</location>
        <topology evidence="2">Multi-pass membrane protein</topology>
    </subcellularLocation>
    <subcellularLocation>
        <location evidence="1">Nucleus</location>
    </subcellularLocation>
</comment>
<dbReference type="PROSITE" id="PS51204">
    <property type="entry name" value="HSA"/>
    <property type="match status" value="1"/>
</dbReference>
<evidence type="ECO:0000256" key="4">
    <source>
        <dbReference type="ARBA" id="ARBA00022692"/>
    </source>
</evidence>
<dbReference type="GO" id="GO:0004386">
    <property type="term" value="F:helicase activity"/>
    <property type="evidence" value="ECO:0007669"/>
    <property type="project" value="UniProtKB-KW"/>
</dbReference>
<feature type="binding site" evidence="18">
    <location>
        <position position="1681"/>
    </location>
    <ligand>
        <name>Na(+)</name>
        <dbReference type="ChEBI" id="CHEBI:29101"/>
        <label>1</label>
    </ligand>
</feature>
<dbReference type="GO" id="GO:0046872">
    <property type="term" value="F:metal ion binding"/>
    <property type="evidence" value="ECO:0007669"/>
    <property type="project" value="UniProtKB-KW"/>
</dbReference>